<evidence type="ECO:0000313" key="3">
    <source>
        <dbReference type="Proteomes" id="UP001342631"/>
    </source>
</evidence>
<protein>
    <recommendedName>
        <fullName evidence="1">Ricin B lectin domain-containing protein</fullName>
    </recommendedName>
</protein>
<sequence>MGLGCGEPADESQEIIGNLVQAGFPSNDIMVVEGKVYVGRDAEVSLEASREMLATGTTTEEQYRTNNLISPSLKKICVDGSSLTELYRFSLDQAIASYRELPLPFALARAPTTGCDFTITAVIDPNSYGGVAGFPANGYPYRQITIGGQLSQQPFAIKHVITHELGHTLGLRHSDYYNRAISCGSGGNEGEAGVGAIHIPGTPTTAAIGASVMNSCFGSADSGYFTDSDRTALLTMYPPEAPTFTLVNGQYANKCLDVKDGNAASGTPTQVWEINGTAAQKWRLTTAGELRSSLGYNLCLDVKNGDPAAGTAVQVYECNGTLAQQWTVVGSTIRNALAPNRCLTATLVFITRPFPIVLNRITSAECNGAPSQDWTMR</sequence>
<dbReference type="Pfam" id="PF12388">
    <property type="entry name" value="Peptidase_M57"/>
    <property type="match status" value="1"/>
</dbReference>
<dbReference type="InterPro" id="IPR000772">
    <property type="entry name" value="Ricin_B_lectin"/>
</dbReference>
<keyword evidence="3" id="KW-1185">Reference proteome</keyword>
<evidence type="ECO:0000313" key="2">
    <source>
        <dbReference type="EMBL" id="GMU06698.1"/>
    </source>
</evidence>
<feature type="domain" description="Ricin B lectin" evidence="1">
    <location>
        <begin position="241"/>
        <end position="377"/>
    </location>
</feature>
<dbReference type="Pfam" id="PF00652">
    <property type="entry name" value="Ricin_B_lectin"/>
    <property type="match status" value="1"/>
</dbReference>
<reference evidence="2 3" key="1">
    <citation type="journal article" date="2024" name="Arch. Microbiol.">
        <title>Corallococcus caeni sp. nov., a novel myxobacterium isolated from activated sludge.</title>
        <authorList>
            <person name="Tomita S."/>
            <person name="Nakai R."/>
            <person name="Kuroda K."/>
            <person name="Kurashita H."/>
            <person name="Hatamoto M."/>
            <person name="Yamaguchi T."/>
            <person name="Narihiro T."/>
        </authorList>
    </citation>
    <scope>NUCLEOTIDE SEQUENCE [LARGE SCALE GENOMIC DNA]</scope>
    <source>
        <strain evidence="2 3">NO1</strain>
    </source>
</reference>
<gene>
    <name evidence="2" type="ORF">ASNO1_29510</name>
</gene>
<dbReference type="CDD" id="cd00161">
    <property type="entry name" value="beta-trefoil_Ricin-like"/>
    <property type="match status" value="1"/>
</dbReference>
<dbReference type="SUPFAM" id="SSF55486">
    <property type="entry name" value="Metalloproteases ('zincins'), catalytic domain"/>
    <property type="match status" value="1"/>
</dbReference>
<organism evidence="2 3">
    <name type="scientific">Corallococcus caeni</name>
    <dbReference type="NCBI Taxonomy" id="3082388"/>
    <lineage>
        <taxon>Bacteria</taxon>
        <taxon>Pseudomonadati</taxon>
        <taxon>Myxococcota</taxon>
        <taxon>Myxococcia</taxon>
        <taxon>Myxococcales</taxon>
        <taxon>Cystobacterineae</taxon>
        <taxon>Myxococcaceae</taxon>
        <taxon>Corallococcus</taxon>
    </lineage>
</organism>
<comment type="caution">
    <text evidence="2">The sequence shown here is derived from an EMBL/GenBank/DDBJ whole genome shotgun (WGS) entry which is preliminary data.</text>
</comment>
<proteinExistence type="predicted"/>
<evidence type="ECO:0000259" key="1">
    <source>
        <dbReference type="SMART" id="SM00458"/>
    </source>
</evidence>
<dbReference type="SUPFAM" id="SSF50370">
    <property type="entry name" value="Ricin B-like lectins"/>
    <property type="match status" value="1"/>
</dbReference>
<name>A0ABQ6QRP7_9BACT</name>
<dbReference type="InterPro" id="IPR024653">
    <property type="entry name" value="Peptidase_M10/M27/M57"/>
</dbReference>
<dbReference type="EMBL" id="BTTX01000003">
    <property type="protein sequence ID" value="GMU06698.1"/>
    <property type="molecule type" value="Genomic_DNA"/>
</dbReference>
<dbReference type="InterPro" id="IPR024079">
    <property type="entry name" value="MetalloPept_cat_dom_sf"/>
</dbReference>
<accession>A0ABQ6QRP7</accession>
<dbReference type="PROSITE" id="PS50231">
    <property type="entry name" value="RICIN_B_LECTIN"/>
    <property type="match status" value="1"/>
</dbReference>
<dbReference type="Gene3D" id="2.80.10.50">
    <property type="match status" value="2"/>
</dbReference>
<dbReference type="Proteomes" id="UP001342631">
    <property type="component" value="Unassembled WGS sequence"/>
</dbReference>
<dbReference type="SMART" id="SM00458">
    <property type="entry name" value="RICIN"/>
    <property type="match status" value="1"/>
</dbReference>
<dbReference type="InterPro" id="IPR035992">
    <property type="entry name" value="Ricin_B-like_lectins"/>
</dbReference>
<dbReference type="RefSeq" id="WP_338277550.1">
    <property type="nucleotide sequence ID" value="NZ_BTTX01000003.1"/>
</dbReference>
<dbReference type="Gene3D" id="3.40.390.10">
    <property type="entry name" value="Collagenase (Catalytic Domain)"/>
    <property type="match status" value="1"/>
</dbReference>